<sequence length="164" mass="18572">MNRVEDDAGSSKRWPKSPYEKDSKKLPGDMPSLITIPPGPTVALSLKDIQRLVAEQASTEVEGLTQRKVMAAFQKGFRNEDLAKSLVITPPSSFADISTCAWKFMTVEESIDMEKEGAHCNIPMPISQESYKYPLRLIVWDLWKLKASGLRMQKLRFLSTPTYY</sequence>
<evidence type="ECO:0000313" key="2">
    <source>
        <dbReference type="EMBL" id="PKI55589.1"/>
    </source>
</evidence>
<evidence type="ECO:0000256" key="1">
    <source>
        <dbReference type="SAM" id="MobiDB-lite"/>
    </source>
</evidence>
<dbReference type="AlphaFoldDB" id="A0A2I0JH58"/>
<proteinExistence type="predicted"/>
<comment type="caution">
    <text evidence="2">The sequence shown here is derived from an EMBL/GenBank/DDBJ whole genome shotgun (WGS) entry which is preliminary data.</text>
</comment>
<dbReference type="Proteomes" id="UP000233551">
    <property type="component" value="Unassembled WGS sequence"/>
</dbReference>
<feature type="compositionally biased region" description="Basic and acidic residues" evidence="1">
    <location>
        <begin position="18"/>
        <end position="27"/>
    </location>
</feature>
<gene>
    <name evidence="2" type="ORF">CRG98_024017</name>
</gene>
<feature type="compositionally biased region" description="Basic and acidic residues" evidence="1">
    <location>
        <begin position="1"/>
        <end position="10"/>
    </location>
</feature>
<reference evidence="2 3" key="1">
    <citation type="submission" date="2017-11" db="EMBL/GenBank/DDBJ databases">
        <title>De-novo sequencing of pomegranate (Punica granatum L.) genome.</title>
        <authorList>
            <person name="Akparov Z."/>
            <person name="Amiraslanov A."/>
            <person name="Hajiyeva S."/>
            <person name="Abbasov M."/>
            <person name="Kaur K."/>
            <person name="Hamwieh A."/>
            <person name="Solovyev V."/>
            <person name="Salamov A."/>
            <person name="Braich B."/>
            <person name="Kosarev P."/>
            <person name="Mahmoud A."/>
            <person name="Hajiyev E."/>
            <person name="Babayeva S."/>
            <person name="Izzatullayeva V."/>
            <person name="Mammadov A."/>
            <person name="Mammadov A."/>
            <person name="Sharifova S."/>
            <person name="Ojaghi J."/>
            <person name="Eynullazada K."/>
            <person name="Bayramov B."/>
            <person name="Abdulazimova A."/>
            <person name="Shahmuradov I."/>
        </authorList>
    </citation>
    <scope>NUCLEOTIDE SEQUENCE [LARGE SCALE GENOMIC DNA]</scope>
    <source>
        <strain evidence="3">cv. AG2017</strain>
        <tissue evidence="2">Leaf</tissue>
    </source>
</reference>
<evidence type="ECO:0000313" key="3">
    <source>
        <dbReference type="Proteomes" id="UP000233551"/>
    </source>
</evidence>
<name>A0A2I0JH58_PUNGR</name>
<accession>A0A2I0JH58</accession>
<protein>
    <submittedName>
        <fullName evidence="2">Uncharacterized protein</fullName>
    </submittedName>
</protein>
<feature type="region of interest" description="Disordered" evidence="1">
    <location>
        <begin position="1"/>
        <end position="31"/>
    </location>
</feature>
<organism evidence="2 3">
    <name type="scientific">Punica granatum</name>
    <name type="common">Pomegranate</name>
    <dbReference type="NCBI Taxonomy" id="22663"/>
    <lineage>
        <taxon>Eukaryota</taxon>
        <taxon>Viridiplantae</taxon>
        <taxon>Streptophyta</taxon>
        <taxon>Embryophyta</taxon>
        <taxon>Tracheophyta</taxon>
        <taxon>Spermatophyta</taxon>
        <taxon>Magnoliopsida</taxon>
        <taxon>eudicotyledons</taxon>
        <taxon>Gunneridae</taxon>
        <taxon>Pentapetalae</taxon>
        <taxon>rosids</taxon>
        <taxon>malvids</taxon>
        <taxon>Myrtales</taxon>
        <taxon>Lythraceae</taxon>
        <taxon>Punica</taxon>
    </lineage>
</organism>
<dbReference type="EMBL" id="PGOL01001686">
    <property type="protein sequence ID" value="PKI55589.1"/>
    <property type="molecule type" value="Genomic_DNA"/>
</dbReference>
<keyword evidence="3" id="KW-1185">Reference proteome</keyword>